<dbReference type="PANTHER" id="PTHR18034:SF3">
    <property type="entry name" value="PRE-MRNA-SPLICING FACTOR CWC22 HOMOLOG"/>
    <property type="match status" value="1"/>
</dbReference>
<protein>
    <recommendedName>
        <fullName evidence="4">Pre-mRNA-splicing factor CWC22 homolog</fullName>
    </recommendedName>
</protein>
<dbReference type="Proteomes" id="UP000029121">
    <property type="component" value="Unassembled WGS sequence"/>
</dbReference>
<feature type="compositionally biased region" description="Low complexity" evidence="1">
    <location>
        <begin position="115"/>
        <end position="143"/>
    </location>
</feature>
<gene>
    <name evidence="2" type="ORF">CARUB_v10027291mg</name>
</gene>
<feature type="region of interest" description="Disordered" evidence="1">
    <location>
        <begin position="115"/>
        <end position="156"/>
    </location>
</feature>
<dbReference type="InterPro" id="IPR050781">
    <property type="entry name" value="CWC22_splicing_factor"/>
</dbReference>
<dbReference type="EMBL" id="KB870812">
    <property type="protein sequence ID" value="EOA14146.1"/>
    <property type="molecule type" value="Genomic_DNA"/>
</dbReference>
<reference evidence="3" key="1">
    <citation type="journal article" date="2013" name="Nat. Genet.">
        <title>The Capsella rubella genome and the genomic consequences of rapid mating system evolution.</title>
        <authorList>
            <person name="Slotte T."/>
            <person name="Hazzouri K.M."/>
            <person name="Agren J.A."/>
            <person name="Koenig D."/>
            <person name="Maumus F."/>
            <person name="Guo Y.L."/>
            <person name="Steige K."/>
            <person name="Platts A.E."/>
            <person name="Escobar J.S."/>
            <person name="Newman L.K."/>
            <person name="Wang W."/>
            <person name="Mandakova T."/>
            <person name="Vello E."/>
            <person name="Smith L.M."/>
            <person name="Henz S.R."/>
            <person name="Steffen J."/>
            <person name="Takuno S."/>
            <person name="Brandvain Y."/>
            <person name="Coop G."/>
            <person name="Andolfatto P."/>
            <person name="Hu T.T."/>
            <person name="Blanchette M."/>
            <person name="Clark R.M."/>
            <person name="Quesneville H."/>
            <person name="Nordborg M."/>
            <person name="Gaut B.S."/>
            <person name="Lysak M.A."/>
            <person name="Jenkins J."/>
            <person name="Grimwood J."/>
            <person name="Chapman J."/>
            <person name="Prochnik S."/>
            <person name="Shu S."/>
            <person name="Rokhsar D."/>
            <person name="Schmutz J."/>
            <person name="Weigel D."/>
            <person name="Wright S.I."/>
        </authorList>
    </citation>
    <scope>NUCLEOTIDE SEQUENCE [LARGE SCALE GENOMIC DNA]</scope>
    <source>
        <strain evidence="3">cv. Monte Gargano</strain>
    </source>
</reference>
<evidence type="ECO:0000313" key="3">
    <source>
        <dbReference type="Proteomes" id="UP000029121"/>
    </source>
</evidence>
<sequence length="156" mass="17726">MLFGQLLSTGALPWHVLAYIRLNVEDTTSSSRIFTKTLFLKLSDDLGIKELNERLQDPTMQESFESIFPKDNLKNIRFAINFFTEISLAGITNLREYLKNMPRLILQKQKKVLESESGLSSGSDNSGPESDSESDSSSSSSSDESNREKRKRRRRS</sequence>
<evidence type="ECO:0008006" key="4">
    <source>
        <dbReference type="Google" id="ProtNLM"/>
    </source>
</evidence>
<organism evidence="2 3">
    <name type="scientific">Capsella rubella</name>
    <dbReference type="NCBI Taxonomy" id="81985"/>
    <lineage>
        <taxon>Eukaryota</taxon>
        <taxon>Viridiplantae</taxon>
        <taxon>Streptophyta</taxon>
        <taxon>Embryophyta</taxon>
        <taxon>Tracheophyta</taxon>
        <taxon>Spermatophyta</taxon>
        <taxon>Magnoliopsida</taxon>
        <taxon>eudicotyledons</taxon>
        <taxon>Gunneridae</taxon>
        <taxon>Pentapetalae</taxon>
        <taxon>rosids</taxon>
        <taxon>malvids</taxon>
        <taxon>Brassicales</taxon>
        <taxon>Brassicaceae</taxon>
        <taxon>Camelineae</taxon>
        <taxon>Capsella</taxon>
    </lineage>
</organism>
<dbReference type="OrthoDB" id="1924287at2759"/>
<dbReference type="GO" id="GO:0000398">
    <property type="term" value="P:mRNA splicing, via spliceosome"/>
    <property type="evidence" value="ECO:0007669"/>
    <property type="project" value="TreeGrafter"/>
</dbReference>
<dbReference type="PANTHER" id="PTHR18034">
    <property type="entry name" value="CELL CYCLE CONTROL PROTEIN CWF22-RELATED"/>
    <property type="match status" value="1"/>
</dbReference>
<dbReference type="KEGG" id="crb:17876443"/>
<evidence type="ECO:0000256" key="1">
    <source>
        <dbReference type="SAM" id="MobiDB-lite"/>
    </source>
</evidence>
<evidence type="ECO:0000313" key="2">
    <source>
        <dbReference type="EMBL" id="EOA14146.1"/>
    </source>
</evidence>
<dbReference type="GO" id="GO:0003723">
    <property type="term" value="F:RNA binding"/>
    <property type="evidence" value="ECO:0007669"/>
    <property type="project" value="TreeGrafter"/>
</dbReference>
<proteinExistence type="predicted"/>
<dbReference type="eggNOG" id="KOG2140">
    <property type="taxonomic scope" value="Eukaryota"/>
</dbReference>
<dbReference type="AlphaFoldDB" id="R0EYX8"/>
<dbReference type="STRING" id="81985.R0EYX8"/>
<dbReference type="GO" id="GO:0071013">
    <property type="term" value="C:catalytic step 2 spliceosome"/>
    <property type="evidence" value="ECO:0007669"/>
    <property type="project" value="TreeGrafter"/>
</dbReference>
<keyword evidence="3" id="KW-1185">Reference proteome</keyword>
<name>R0EYX8_9BRAS</name>
<accession>R0EYX8</accession>